<evidence type="ECO:0000256" key="1">
    <source>
        <dbReference type="SAM" id="Phobius"/>
    </source>
</evidence>
<reference evidence="3" key="1">
    <citation type="submission" date="2021-01" db="EMBL/GenBank/DDBJ databases">
        <title>Draft genome sequence of Nasalis larvatus strain YZ03.</title>
        <authorList>
            <person name="Suzuki-Hashido N."/>
            <person name="Tsuchida S."/>
            <person name="Hayakawa T."/>
        </authorList>
    </citation>
    <scope>NUCLEOTIDE SEQUENCE [LARGE SCALE GENOMIC DNA]</scope>
    <source>
        <strain evidence="3">YZ03</strain>
    </source>
</reference>
<dbReference type="Pfam" id="PF13787">
    <property type="entry name" value="HXXEE"/>
    <property type="match status" value="1"/>
</dbReference>
<sequence length="217" mass="24841">MKFLRNHWFHVGLVFFSGLAFYMVFWGQGASYLQKLLVASAMALFLHQTEEYILPGGASPVINHDFYGNHSENYDRFPGNWNSIMIVNVSAWIFYIWAIFSPKFIYLGAATMFFNLFQVLGHGIKMNVAMKTWYNPGMATSLLLFLPISLAYFIYVSQTGLLAGWGWLWSVLAAALLMAITVVLPVQLLKKEDSACPIPARQLEDYQRVKNFCRIKR</sequence>
<keyword evidence="1" id="KW-1133">Transmembrane helix</keyword>
<dbReference type="Proteomes" id="UP000616547">
    <property type="component" value="Unassembled WGS sequence"/>
</dbReference>
<gene>
    <name evidence="2" type="ORF">lacNasYZ03_09780</name>
</gene>
<feature type="transmembrane region" description="Helical" evidence="1">
    <location>
        <begin position="133"/>
        <end position="155"/>
    </location>
</feature>
<comment type="caution">
    <text evidence="2">The sequence shown here is derived from an EMBL/GenBank/DDBJ whole genome shotgun (WGS) entry which is preliminary data.</text>
</comment>
<keyword evidence="3" id="KW-1185">Reference proteome</keyword>
<proteinExistence type="predicted"/>
<feature type="transmembrane region" description="Helical" evidence="1">
    <location>
        <begin position="167"/>
        <end position="189"/>
    </location>
</feature>
<feature type="transmembrane region" description="Helical" evidence="1">
    <location>
        <begin position="6"/>
        <end position="25"/>
    </location>
</feature>
<evidence type="ECO:0000313" key="2">
    <source>
        <dbReference type="EMBL" id="GHW01291.1"/>
    </source>
</evidence>
<protein>
    <recommendedName>
        <fullName evidence="4">HXXEE domain-containing protein</fullName>
    </recommendedName>
</protein>
<organism evidence="2 3">
    <name type="scientific">Lactobacillus nasalidis</name>
    <dbReference type="NCBI Taxonomy" id="2797258"/>
    <lineage>
        <taxon>Bacteria</taxon>
        <taxon>Bacillati</taxon>
        <taxon>Bacillota</taxon>
        <taxon>Bacilli</taxon>
        <taxon>Lactobacillales</taxon>
        <taxon>Lactobacillaceae</taxon>
        <taxon>Lactobacillus</taxon>
    </lineage>
</organism>
<dbReference type="RefSeq" id="WP_201331991.1">
    <property type="nucleotide sequence ID" value="NZ_BOCG01000067.1"/>
</dbReference>
<evidence type="ECO:0008006" key="4">
    <source>
        <dbReference type="Google" id="ProtNLM"/>
    </source>
</evidence>
<accession>A0ABQ3W468</accession>
<dbReference type="EMBL" id="BOCI01000268">
    <property type="protein sequence ID" value="GHW01291.1"/>
    <property type="molecule type" value="Genomic_DNA"/>
</dbReference>
<dbReference type="InterPro" id="IPR025671">
    <property type="entry name" value="HXXEE"/>
</dbReference>
<name>A0ABQ3W468_9LACO</name>
<keyword evidence="1" id="KW-0812">Transmembrane</keyword>
<keyword evidence="1" id="KW-0472">Membrane</keyword>
<evidence type="ECO:0000313" key="3">
    <source>
        <dbReference type="Proteomes" id="UP000616547"/>
    </source>
</evidence>